<dbReference type="RefSeq" id="WP_168912467.1">
    <property type="nucleotide sequence ID" value="NZ_JABACI010000002.1"/>
</dbReference>
<comment type="caution">
    <text evidence="2">The sequence shown here is derived from an EMBL/GenBank/DDBJ whole genome shotgun (WGS) entry which is preliminary data.</text>
</comment>
<dbReference type="InterPro" id="IPR051908">
    <property type="entry name" value="Ribosomal_N-acetyltransferase"/>
</dbReference>
<evidence type="ECO:0000313" key="2">
    <source>
        <dbReference type="EMBL" id="NLP83995.1"/>
    </source>
</evidence>
<name>A0ABX1KC97_9MICO</name>
<feature type="domain" description="N-acetyltransferase" evidence="1">
    <location>
        <begin position="11"/>
        <end position="184"/>
    </location>
</feature>
<dbReference type="PROSITE" id="PS51186">
    <property type="entry name" value="GNAT"/>
    <property type="match status" value="1"/>
</dbReference>
<dbReference type="EMBL" id="JABACI010000002">
    <property type="protein sequence ID" value="NLP83995.1"/>
    <property type="molecule type" value="Genomic_DNA"/>
</dbReference>
<accession>A0ABX1KC97</accession>
<keyword evidence="3" id="KW-1185">Reference proteome</keyword>
<dbReference type="Gene3D" id="3.40.630.30">
    <property type="match status" value="1"/>
</dbReference>
<dbReference type="PANTHER" id="PTHR43441:SF10">
    <property type="entry name" value="ACETYLTRANSFERASE"/>
    <property type="match status" value="1"/>
</dbReference>
<protein>
    <submittedName>
        <fullName evidence="2">GNAT family N-acetyltransferase</fullName>
    </submittedName>
</protein>
<dbReference type="InterPro" id="IPR016181">
    <property type="entry name" value="Acyl_CoA_acyltransferase"/>
</dbReference>
<dbReference type="InterPro" id="IPR000182">
    <property type="entry name" value="GNAT_dom"/>
</dbReference>
<evidence type="ECO:0000259" key="1">
    <source>
        <dbReference type="PROSITE" id="PS51186"/>
    </source>
</evidence>
<dbReference type="Proteomes" id="UP001429745">
    <property type="component" value="Unassembled WGS sequence"/>
</dbReference>
<dbReference type="Pfam" id="PF13302">
    <property type="entry name" value="Acetyltransf_3"/>
    <property type="match status" value="1"/>
</dbReference>
<gene>
    <name evidence="2" type="ORF">HF576_09050</name>
</gene>
<dbReference type="PANTHER" id="PTHR43441">
    <property type="entry name" value="RIBOSOMAL-PROTEIN-SERINE ACETYLTRANSFERASE"/>
    <property type="match status" value="1"/>
</dbReference>
<proteinExistence type="predicted"/>
<sequence length="188" mass="21082">MEPVTLRTERLVLSLPTLDDVDAIYDACQDAETQRYTTVPSPYERHHAEEFVPKVAEEWKSGAHVTWAMREGEVLAGMIGLYRLDGRGGGELGYWVSPWSRRRGLLTEAARAVIDWGFDPAGADLHRIEWRAVVGNVGSARAARTLGFRYEGTLREALVGSFGRDDGWIAAVLRTDDRMPQPWPVLED</sequence>
<organism evidence="2 3">
    <name type="scientific">Microbacterium salsuginis</name>
    <dbReference type="NCBI Taxonomy" id="2722803"/>
    <lineage>
        <taxon>Bacteria</taxon>
        <taxon>Bacillati</taxon>
        <taxon>Actinomycetota</taxon>
        <taxon>Actinomycetes</taxon>
        <taxon>Micrococcales</taxon>
        <taxon>Microbacteriaceae</taxon>
        <taxon>Microbacterium</taxon>
    </lineage>
</organism>
<evidence type="ECO:0000313" key="3">
    <source>
        <dbReference type="Proteomes" id="UP001429745"/>
    </source>
</evidence>
<dbReference type="SUPFAM" id="SSF55729">
    <property type="entry name" value="Acyl-CoA N-acyltransferases (Nat)"/>
    <property type="match status" value="1"/>
</dbReference>
<reference evidence="2 3" key="1">
    <citation type="submission" date="2020-04" db="EMBL/GenBank/DDBJ databases">
        <title>CFH 90308 Microbacterium sp.</title>
        <authorList>
            <person name="Nie G."/>
            <person name="Ming H."/>
            <person name="Xia T."/>
        </authorList>
    </citation>
    <scope>NUCLEOTIDE SEQUENCE [LARGE SCALE GENOMIC DNA]</scope>
    <source>
        <strain evidence="2 3">CFH 90308</strain>
    </source>
</reference>